<keyword evidence="1" id="KW-0479">Metal-binding</keyword>
<dbReference type="GO" id="GO:0046872">
    <property type="term" value="F:metal ion binding"/>
    <property type="evidence" value="ECO:0007669"/>
    <property type="project" value="UniProtKB-KW"/>
</dbReference>
<sequence length="354" mass="39134">MTLVAIDKKNWAEGLTAAADSYRLFGPVKEKDCHQFKALEKGQAPDLDMVNTRLSPKELLFPQSEVMLEYSLDESRDDHHIMKEAAKDYSPRAVVGIRPCDAKAVQLVKLNFDTPDVKDPYWLRAFEATTFIGMACDAPLSTCFCTSTGCGPYNAEGLDILVAAHDDGYLAKIFTEKGQAFADAAGWNQATPEAADAFMAAKQAAEAKIVSSVPTDKLADTDLLALHGAPFWDDLAFACLNCGTCTFTCPTCWCFDIQDEVHGTSGVRTKNWDSCMFPIFTVHTTGHNPRDTKTQRVRQRFMHKLKYFVDKYQAGIMCVGCGRCVRQCPVNIDIRRVCEKMNSFAPADACVAQS</sequence>
<dbReference type="RefSeq" id="WP_155306099.1">
    <property type="nucleotide sequence ID" value="NZ_AP021875.1"/>
</dbReference>
<evidence type="ECO:0000259" key="4">
    <source>
        <dbReference type="PROSITE" id="PS51379"/>
    </source>
</evidence>
<evidence type="ECO:0000313" key="5">
    <source>
        <dbReference type="EMBL" id="BBO77339.1"/>
    </source>
</evidence>
<dbReference type="AlphaFoldDB" id="A0A5K7ZAY6"/>
<feature type="domain" description="4Fe-4S ferredoxin-type" evidence="4">
    <location>
        <begin position="228"/>
        <end position="260"/>
    </location>
</feature>
<dbReference type="Gene3D" id="1.10.1060.10">
    <property type="entry name" value="Alpha-helical ferredoxin"/>
    <property type="match status" value="1"/>
</dbReference>
<proteinExistence type="predicted"/>
<gene>
    <name evidence="5" type="primary">hydB-2_1</name>
    <name evidence="5" type="ORF">DSCW_47560</name>
</gene>
<name>A0A5K7ZAY6_9BACT</name>
<protein>
    <submittedName>
        <fullName evidence="5">4Fe-4S ferredoxin</fullName>
    </submittedName>
</protein>
<dbReference type="InterPro" id="IPR009051">
    <property type="entry name" value="Helical_ferredxn"/>
</dbReference>
<keyword evidence="6" id="KW-1185">Reference proteome</keyword>
<dbReference type="Pfam" id="PF17179">
    <property type="entry name" value="Fer4_22"/>
    <property type="match status" value="1"/>
</dbReference>
<dbReference type="KEGG" id="dwd:DSCW_47560"/>
<evidence type="ECO:0000256" key="2">
    <source>
        <dbReference type="ARBA" id="ARBA00023004"/>
    </source>
</evidence>
<dbReference type="PANTHER" id="PTHR40447">
    <property type="entry name" value="ANAEROBIC SULFITE REDUCTASE SUBUNIT A"/>
    <property type="match status" value="1"/>
</dbReference>
<dbReference type="Proteomes" id="UP000427769">
    <property type="component" value="Chromosome"/>
</dbReference>
<reference evidence="5 6" key="1">
    <citation type="submission" date="2019-11" db="EMBL/GenBank/DDBJ databases">
        <title>Comparative genomics of hydrocarbon-degrading Desulfosarcina strains.</title>
        <authorList>
            <person name="Watanabe M."/>
            <person name="Kojima H."/>
            <person name="Fukui M."/>
        </authorList>
    </citation>
    <scope>NUCLEOTIDE SEQUENCE [LARGE SCALE GENOMIC DNA]</scope>
    <source>
        <strain evidence="5 6">PP31</strain>
    </source>
</reference>
<organism evidence="5 6">
    <name type="scientific">Desulfosarcina widdelii</name>
    <dbReference type="NCBI Taxonomy" id="947919"/>
    <lineage>
        <taxon>Bacteria</taxon>
        <taxon>Pseudomonadati</taxon>
        <taxon>Thermodesulfobacteriota</taxon>
        <taxon>Desulfobacteria</taxon>
        <taxon>Desulfobacterales</taxon>
        <taxon>Desulfosarcinaceae</taxon>
        <taxon>Desulfosarcina</taxon>
    </lineage>
</organism>
<dbReference type="InterPro" id="IPR017900">
    <property type="entry name" value="4Fe4S_Fe_S_CS"/>
</dbReference>
<dbReference type="OrthoDB" id="9795302at2"/>
<keyword evidence="3" id="KW-0411">Iron-sulfur</keyword>
<dbReference type="PROSITE" id="PS51379">
    <property type="entry name" value="4FE4S_FER_2"/>
    <property type="match status" value="2"/>
</dbReference>
<dbReference type="PANTHER" id="PTHR40447:SF1">
    <property type="entry name" value="ANAEROBIC SULFITE REDUCTASE SUBUNIT A"/>
    <property type="match status" value="1"/>
</dbReference>
<accession>A0A5K7ZAY6</accession>
<feature type="domain" description="4Fe-4S ferredoxin-type" evidence="4">
    <location>
        <begin position="305"/>
        <end position="337"/>
    </location>
</feature>
<dbReference type="EMBL" id="AP021875">
    <property type="protein sequence ID" value="BBO77339.1"/>
    <property type="molecule type" value="Genomic_DNA"/>
</dbReference>
<evidence type="ECO:0000256" key="3">
    <source>
        <dbReference type="ARBA" id="ARBA00023014"/>
    </source>
</evidence>
<dbReference type="PROSITE" id="PS00198">
    <property type="entry name" value="4FE4S_FER_1"/>
    <property type="match status" value="2"/>
</dbReference>
<keyword evidence="2" id="KW-0408">Iron</keyword>
<dbReference type="InterPro" id="IPR017896">
    <property type="entry name" value="4Fe4S_Fe-S-bd"/>
</dbReference>
<dbReference type="SUPFAM" id="SSF46548">
    <property type="entry name" value="alpha-helical ferredoxin"/>
    <property type="match status" value="1"/>
</dbReference>
<evidence type="ECO:0000256" key="1">
    <source>
        <dbReference type="ARBA" id="ARBA00022723"/>
    </source>
</evidence>
<dbReference type="GO" id="GO:0051536">
    <property type="term" value="F:iron-sulfur cluster binding"/>
    <property type="evidence" value="ECO:0007669"/>
    <property type="project" value="UniProtKB-KW"/>
</dbReference>
<evidence type="ECO:0000313" key="6">
    <source>
        <dbReference type="Proteomes" id="UP000427769"/>
    </source>
</evidence>